<keyword evidence="1" id="KW-0175">Coiled coil</keyword>
<protein>
    <submittedName>
        <fullName evidence="3">Uncharacterized protein</fullName>
    </submittedName>
</protein>
<evidence type="ECO:0000313" key="4">
    <source>
        <dbReference type="Proteomes" id="UP001055712"/>
    </source>
</evidence>
<dbReference type="PANTHER" id="PTHR13520:SF0">
    <property type="entry name" value="RAD50-INTERACTING PROTEIN 1"/>
    <property type="match status" value="1"/>
</dbReference>
<dbReference type="GO" id="GO:0070939">
    <property type="term" value="C:Dsl1/NZR complex"/>
    <property type="evidence" value="ECO:0007669"/>
    <property type="project" value="InterPro"/>
</dbReference>
<feature type="coiled-coil region" evidence="1">
    <location>
        <begin position="199"/>
        <end position="226"/>
    </location>
</feature>
<dbReference type="GO" id="GO:0006888">
    <property type="term" value="P:endoplasmic reticulum to Golgi vesicle-mediated transport"/>
    <property type="evidence" value="ECO:0007669"/>
    <property type="project" value="InterPro"/>
</dbReference>
<feature type="region of interest" description="Disordered" evidence="2">
    <location>
        <begin position="692"/>
        <end position="714"/>
    </location>
</feature>
<dbReference type="GO" id="GO:0006890">
    <property type="term" value="P:retrograde vesicle-mediated transport, Golgi to endoplasmic reticulum"/>
    <property type="evidence" value="ECO:0007669"/>
    <property type="project" value="InterPro"/>
</dbReference>
<sequence>MAGSQPGSATAVAAAAHAQQAYGGSYAEAEDGGMAVAHPQHHGAAGVANYADHEGGGEYLAVQGDTQWQYGVDAEGGAAGGNMEGGYTEWVAEDGTGMVADAEDGGTAVEAAVGGGTAAEGTAYAPAEYLAQLDAYLGGLQQQRQDLQQQLAAAAAASYQGVSQRLGTTSTGVPLPSEPVVLLEELAVLQAVRLYLQYVQELQALVRLVEKAARSLQQQLQQQQHSGSTAPPSAPFSLSQDFTQAVDSFSSAVGYAVAVKQLEDQGKVPAERLQQYTAGLLGRVDAAQHSLRAVLSTAIQACLAAAHWPPPLAVSGDAAAAAGEERAWRGFAAGPGGEAAAAELQQLLVVLTTLQRASQHEQFSALGEVSQEGPLLWMAEELSAPLAQRLRRHFASGLPTDRPDRPEWLFATGLKAAQQCSPLVEELQPCVEAHSLQTWYSLPLELARAVETVGVNAILSDHLLPKLVDAGEPSLWLHLADEAMQFGRRFAPLRGVGLGLAGEQEDFLTAAHPESSIELLFKRPEWQDAWLGAEAWDATRQLEAACEAYAAWHPAAEQLLAVAGQEEDMVPDTPRARGGGAAWRREFSQPVCAEQVASLVGGLIRRGAWVHSQQHKLQYMQAVPLAVLRAYRGRLTALLQQAEQFCGMLGESWLPRVGAAVNAAHYIEHQLREPQGVLLLVELQDSAAAAAAASEAERPGDGAAAAGTAPGSSAGSLTALVEREAAAYATLRKQWAYKLAKQAVDRFTKLLVPYKRDTAAFTAGYEEGMSPEAAAAAAAAAGPAAPSPAMLQAADSLQQLLRAVAQQLDAVVFRDVWRSVALAVNYGVYNEVATEALFSAQGAAQLDADLAAMAAVFGEYTSRPAAHLKESKEACRLLTMPHAAAVELLAALGAQPAAAKQLLAPHGVKALNAEQAAVVLMQRLDVLTIKSRGHAASAAPAARGAVHASASVV</sequence>
<accession>A0A9D4Z0Y2</accession>
<reference evidence="3" key="2">
    <citation type="submission" date="2020-11" db="EMBL/GenBank/DDBJ databases">
        <authorList>
            <person name="Cecchin M."/>
            <person name="Marcolungo L."/>
            <person name="Rossato M."/>
            <person name="Girolomoni L."/>
            <person name="Cosentino E."/>
            <person name="Cuine S."/>
            <person name="Li-Beisson Y."/>
            <person name="Delledonne M."/>
            <person name="Ballottari M."/>
        </authorList>
    </citation>
    <scope>NUCLEOTIDE SEQUENCE</scope>
    <source>
        <strain evidence="3">211/11P</strain>
        <tissue evidence="3">Whole cell</tissue>
    </source>
</reference>
<dbReference type="PROSITE" id="PS51386">
    <property type="entry name" value="RINT1_TIP20"/>
    <property type="match status" value="1"/>
</dbReference>
<gene>
    <name evidence="3" type="ORF">D9Q98_006081</name>
</gene>
<dbReference type="PANTHER" id="PTHR13520">
    <property type="entry name" value="RAD50-INTERACTING PROTEIN 1 RINT-1"/>
    <property type="match status" value="1"/>
</dbReference>
<proteinExistence type="predicted"/>
<dbReference type="EMBL" id="SIDB01000002">
    <property type="protein sequence ID" value="KAI3436665.1"/>
    <property type="molecule type" value="Genomic_DNA"/>
</dbReference>
<name>A0A9D4Z0Y2_CHLVU</name>
<dbReference type="AlphaFoldDB" id="A0A9D4Z0Y2"/>
<feature type="compositionally biased region" description="Low complexity" evidence="2">
    <location>
        <begin position="701"/>
        <end position="714"/>
    </location>
</feature>
<keyword evidence="4" id="KW-1185">Reference proteome</keyword>
<dbReference type="OrthoDB" id="407410at2759"/>
<evidence type="ECO:0000313" key="3">
    <source>
        <dbReference type="EMBL" id="KAI3436665.1"/>
    </source>
</evidence>
<evidence type="ECO:0000256" key="2">
    <source>
        <dbReference type="SAM" id="MobiDB-lite"/>
    </source>
</evidence>
<dbReference type="Proteomes" id="UP001055712">
    <property type="component" value="Unassembled WGS sequence"/>
</dbReference>
<dbReference type="InterPro" id="IPR007528">
    <property type="entry name" value="RINT1_Tip20"/>
</dbReference>
<comment type="caution">
    <text evidence="3">The sequence shown here is derived from an EMBL/GenBank/DDBJ whole genome shotgun (WGS) entry which is preliminary data.</text>
</comment>
<reference evidence="3" key="1">
    <citation type="journal article" date="2019" name="Plant J.">
        <title>Chlorella vulgaris genome assembly and annotation reveals the molecular basis for metabolic acclimation to high light conditions.</title>
        <authorList>
            <person name="Cecchin M."/>
            <person name="Marcolungo L."/>
            <person name="Rossato M."/>
            <person name="Girolomoni L."/>
            <person name="Cosentino E."/>
            <person name="Cuine S."/>
            <person name="Li-Beisson Y."/>
            <person name="Delledonne M."/>
            <person name="Ballottari M."/>
        </authorList>
    </citation>
    <scope>NUCLEOTIDE SEQUENCE</scope>
    <source>
        <strain evidence="3">211/11P</strain>
    </source>
</reference>
<dbReference type="GO" id="GO:0060628">
    <property type="term" value="P:regulation of ER to Golgi vesicle-mediated transport"/>
    <property type="evidence" value="ECO:0007669"/>
    <property type="project" value="TreeGrafter"/>
</dbReference>
<dbReference type="Pfam" id="PF04437">
    <property type="entry name" value="RINT1_TIP1"/>
    <property type="match status" value="1"/>
</dbReference>
<organism evidence="3 4">
    <name type="scientific">Chlorella vulgaris</name>
    <name type="common">Green alga</name>
    <dbReference type="NCBI Taxonomy" id="3077"/>
    <lineage>
        <taxon>Eukaryota</taxon>
        <taxon>Viridiplantae</taxon>
        <taxon>Chlorophyta</taxon>
        <taxon>core chlorophytes</taxon>
        <taxon>Trebouxiophyceae</taxon>
        <taxon>Chlorellales</taxon>
        <taxon>Chlorellaceae</taxon>
        <taxon>Chlorella clade</taxon>
        <taxon>Chlorella</taxon>
    </lineage>
</organism>
<evidence type="ECO:0000256" key="1">
    <source>
        <dbReference type="SAM" id="Coils"/>
    </source>
</evidence>
<feature type="coiled-coil region" evidence="1">
    <location>
        <begin position="130"/>
        <end position="157"/>
    </location>
</feature>